<gene>
    <name evidence="7" type="ORF">BSTOLATCC_MIC28905</name>
</gene>
<name>A0AAU9JIT7_9CILI</name>
<evidence type="ECO:0000313" key="7">
    <source>
        <dbReference type="EMBL" id="CAG9321629.1"/>
    </source>
</evidence>
<accession>A0AAU9JIT7</accession>
<evidence type="ECO:0000256" key="1">
    <source>
        <dbReference type="ARBA" id="ARBA00022723"/>
    </source>
</evidence>
<dbReference type="GO" id="GO:0003677">
    <property type="term" value="F:DNA binding"/>
    <property type="evidence" value="ECO:0007669"/>
    <property type="project" value="UniProtKB-KW"/>
</dbReference>
<comment type="caution">
    <text evidence="7">The sequence shown here is derived from an EMBL/GenBank/DDBJ whole genome shotgun (WGS) entry which is preliminary data.</text>
</comment>
<dbReference type="GO" id="GO:0005634">
    <property type="term" value="C:nucleus"/>
    <property type="evidence" value="ECO:0007669"/>
    <property type="project" value="UniProtKB-ARBA"/>
</dbReference>
<dbReference type="Proteomes" id="UP001162131">
    <property type="component" value="Unassembled WGS sequence"/>
</dbReference>
<keyword evidence="3" id="KW-0862">Zinc</keyword>
<keyword evidence="5" id="KW-0539">Nucleus</keyword>
<proteinExistence type="predicted"/>
<keyword evidence="1" id="KW-0479">Metal-binding</keyword>
<evidence type="ECO:0000313" key="8">
    <source>
        <dbReference type="Proteomes" id="UP001162131"/>
    </source>
</evidence>
<dbReference type="Gene3D" id="1.10.10.60">
    <property type="entry name" value="Homeodomain-like"/>
    <property type="match status" value="1"/>
</dbReference>
<dbReference type="InterPro" id="IPR009057">
    <property type="entry name" value="Homeodomain-like_sf"/>
</dbReference>
<keyword evidence="8" id="KW-1185">Reference proteome</keyword>
<keyword evidence="2" id="KW-0863">Zinc-finger</keyword>
<dbReference type="EMBL" id="CAJZBQ010000028">
    <property type="protein sequence ID" value="CAG9321629.1"/>
    <property type="molecule type" value="Genomic_DNA"/>
</dbReference>
<keyword evidence="4" id="KW-0238">DNA-binding</keyword>
<sequence length="224" mass="26136">MTSTQIEEKILENGDSQKKEETEENRDLLDFIDWSSCDDEGDSSSDPGDWNPPTFKTISPLIFRKASRRWLASQTPDFYSQEKNTVGMKKTKVLAGKCLQAFENYLASITMMYYGDPYVSKKSEPVVAASYRPGKRPRNVLQMDPLAFLLSPLRQEFSFENWSPQQVAVFECGLCSFGKEFKVIEKLLKFSKSYQEVTQFYHMWKQTSHYKIWKECLIKDREYS</sequence>
<evidence type="ECO:0000256" key="6">
    <source>
        <dbReference type="SAM" id="MobiDB-lite"/>
    </source>
</evidence>
<dbReference type="FunFam" id="1.10.10.60:FF:000012">
    <property type="entry name" value="Metastasis-associated 1 family, member 3"/>
    <property type="match status" value="1"/>
</dbReference>
<protein>
    <recommendedName>
        <fullName evidence="9">SANT domain-containing protein</fullName>
    </recommendedName>
</protein>
<organism evidence="7 8">
    <name type="scientific">Blepharisma stoltei</name>
    <dbReference type="NCBI Taxonomy" id="1481888"/>
    <lineage>
        <taxon>Eukaryota</taxon>
        <taxon>Sar</taxon>
        <taxon>Alveolata</taxon>
        <taxon>Ciliophora</taxon>
        <taxon>Postciliodesmatophora</taxon>
        <taxon>Heterotrichea</taxon>
        <taxon>Heterotrichida</taxon>
        <taxon>Blepharismidae</taxon>
        <taxon>Blepharisma</taxon>
    </lineage>
</organism>
<dbReference type="SUPFAM" id="SSF46689">
    <property type="entry name" value="Homeodomain-like"/>
    <property type="match status" value="1"/>
</dbReference>
<evidence type="ECO:0000256" key="4">
    <source>
        <dbReference type="ARBA" id="ARBA00023125"/>
    </source>
</evidence>
<evidence type="ECO:0000256" key="5">
    <source>
        <dbReference type="ARBA" id="ARBA00023242"/>
    </source>
</evidence>
<dbReference type="AlphaFoldDB" id="A0AAU9JIT7"/>
<evidence type="ECO:0000256" key="2">
    <source>
        <dbReference type="ARBA" id="ARBA00022771"/>
    </source>
</evidence>
<reference evidence="7" key="1">
    <citation type="submission" date="2021-09" db="EMBL/GenBank/DDBJ databases">
        <authorList>
            <consortium name="AG Swart"/>
            <person name="Singh M."/>
            <person name="Singh A."/>
            <person name="Seah K."/>
            <person name="Emmerich C."/>
        </authorList>
    </citation>
    <scope>NUCLEOTIDE SEQUENCE</scope>
    <source>
        <strain evidence="7">ATCC30299</strain>
    </source>
</reference>
<feature type="region of interest" description="Disordered" evidence="6">
    <location>
        <begin position="1"/>
        <end position="24"/>
    </location>
</feature>
<dbReference type="GO" id="GO:0008270">
    <property type="term" value="F:zinc ion binding"/>
    <property type="evidence" value="ECO:0007669"/>
    <property type="project" value="UniProtKB-KW"/>
</dbReference>
<evidence type="ECO:0008006" key="9">
    <source>
        <dbReference type="Google" id="ProtNLM"/>
    </source>
</evidence>
<evidence type="ECO:0000256" key="3">
    <source>
        <dbReference type="ARBA" id="ARBA00022833"/>
    </source>
</evidence>